<name>A0A1X1Y6Z8_9MYCO</name>
<evidence type="ECO:0000313" key="2">
    <source>
        <dbReference type="EMBL" id="BBX96305.1"/>
    </source>
</evidence>
<dbReference type="EMBL" id="AP022581">
    <property type="protein sequence ID" value="BBX96305.1"/>
    <property type="molecule type" value="Genomic_DNA"/>
</dbReference>
<dbReference type="InterPro" id="IPR050312">
    <property type="entry name" value="IolE/XylAMocC-like"/>
</dbReference>
<dbReference type="SUPFAM" id="SSF51658">
    <property type="entry name" value="Xylose isomerase-like"/>
    <property type="match status" value="1"/>
</dbReference>
<dbReference type="KEGG" id="mlj:MLAC_15990"/>
<dbReference type="NCBIfam" id="NF035938">
    <property type="entry name" value="EboA_domain"/>
    <property type="match status" value="1"/>
</dbReference>
<reference evidence="2 3" key="1">
    <citation type="journal article" date="2019" name="Emerg. Microbes Infect.">
        <title>Comprehensive subspecies identification of 175 nontuberculous mycobacteria species based on 7547 genomic profiles.</title>
        <authorList>
            <person name="Matsumoto Y."/>
            <person name="Kinjo T."/>
            <person name="Motooka D."/>
            <person name="Nabeya D."/>
            <person name="Jung N."/>
            <person name="Uechi K."/>
            <person name="Horii T."/>
            <person name="Iida T."/>
            <person name="Fujita J."/>
            <person name="Nakamura S."/>
        </authorList>
    </citation>
    <scope>NUCLEOTIDE SEQUENCE [LARGE SCALE GENOMIC DNA]</scope>
    <source>
        <strain evidence="2 3">JCM 15657</strain>
    </source>
</reference>
<dbReference type="PANTHER" id="PTHR12110:SF52">
    <property type="entry name" value="XYLOSE ISOMERASE"/>
    <property type="match status" value="1"/>
</dbReference>
<evidence type="ECO:0000259" key="1">
    <source>
        <dbReference type="Pfam" id="PF01261"/>
    </source>
</evidence>
<gene>
    <name evidence="2" type="ORF">MLAC_15990</name>
</gene>
<dbReference type="InterPro" id="IPR013022">
    <property type="entry name" value="Xyl_isomerase-like_TIM-brl"/>
</dbReference>
<proteinExistence type="predicted"/>
<dbReference type="Gene3D" id="3.20.20.150">
    <property type="entry name" value="Divalent-metal-dependent TIM barrel enzymes"/>
    <property type="match status" value="1"/>
</dbReference>
<sequence length="473" mass="50865">MDIGYNTNSLADHQLADALALIADEGYTAVALTIGHPHVRPFDADLGSQLGALRALLDTHGLKVAIETGARYLLDPRHKHKPSLVDVDGEPRVEFLRRAIDIAADLGATCVSLWSGYAVTHGDPDATRGLLLSRLARVVDYAERKAVTLGFEPEPGMFVETVQQVRDVCRALGDPPRLGVTLDVGHCVMTEPSGADTAIAEVGDKLVNVHLDDMTPHKHDHLEFGQGDLDLGAVMDALRSIEFGGIASVELPRHSHDAPNVLRRSMWAIKVARLPLAARSWLDTAAQEIGRSPDKIVELFPGAARGVGGSGDAIMLAREKLFTVLLAAIGDEAACALVEKLYRWGDTDERLAVLRGLEVAALRGELGSTTTATGVGLAEDALRSNDPRLVTAALAGFGTRFLSQHAWRDGVMKLVFMGVPLREVPGLPTRVDAELARMATDYISERRAAGRSVPADVERLLTANTTEAHREDI</sequence>
<keyword evidence="3" id="KW-1185">Reference proteome</keyword>
<dbReference type="InterPro" id="IPR047715">
    <property type="entry name" value="EboA_dom"/>
</dbReference>
<protein>
    <recommendedName>
        <fullName evidence="1">Xylose isomerase-like TIM barrel domain-containing protein</fullName>
    </recommendedName>
</protein>
<dbReference type="OrthoDB" id="1900402at2"/>
<dbReference type="Proteomes" id="UP000466396">
    <property type="component" value="Chromosome"/>
</dbReference>
<feature type="domain" description="Xylose isomerase-like TIM barrel" evidence="1">
    <location>
        <begin position="19"/>
        <end position="266"/>
    </location>
</feature>
<accession>A0A1X1Y6Z8</accession>
<dbReference type="STRING" id="169765.AWC15_21195"/>
<dbReference type="InterPro" id="IPR036237">
    <property type="entry name" value="Xyl_isomerase-like_sf"/>
</dbReference>
<dbReference type="RefSeq" id="WP_085160248.1">
    <property type="nucleotide sequence ID" value="NZ_AP022581.1"/>
</dbReference>
<organism evidence="2 3">
    <name type="scientific">Mycobacterium lacus</name>
    <dbReference type="NCBI Taxonomy" id="169765"/>
    <lineage>
        <taxon>Bacteria</taxon>
        <taxon>Bacillati</taxon>
        <taxon>Actinomycetota</taxon>
        <taxon>Actinomycetes</taxon>
        <taxon>Mycobacteriales</taxon>
        <taxon>Mycobacteriaceae</taxon>
        <taxon>Mycobacterium</taxon>
    </lineage>
</organism>
<evidence type="ECO:0000313" key="3">
    <source>
        <dbReference type="Proteomes" id="UP000466396"/>
    </source>
</evidence>
<dbReference type="Pfam" id="PF01261">
    <property type="entry name" value="AP_endonuc_2"/>
    <property type="match status" value="1"/>
</dbReference>
<dbReference type="AlphaFoldDB" id="A0A1X1Y6Z8"/>
<dbReference type="PANTHER" id="PTHR12110">
    <property type="entry name" value="HYDROXYPYRUVATE ISOMERASE"/>
    <property type="match status" value="1"/>
</dbReference>